<dbReference type="Gene3D" id="2.130.10.10">
    <property type="entry name" value="YVTN repeat-like/Quinoprotein amine dehydrogenase"/>
    <property type="match status" value="2"/>
</dbReference>
<dbReference type="InterPro" id="IPR019775">
    <property type="entry name" value="WD40_repeat_CS"/>
</dbReference>
<feature type="repeat" description="WD" evidence="3">
    <location>
        <begin position="218"/>
        <end position="265"/>
    </location>
</feature>
<keyword evidence="1 3" id="KW-0853">WD repeat</keyword>
<evidence type="ECO:0000256" key="4">
    <source>
        <dbReference type="SAM" id="Phobius"/>
    </source>
</evidence>
<reference evidence="5 6" key="1">
    <citation type="journal article" date="2013" name="Curr. Biol.">
        <title>The Genome of the Foraminiferan Reticulomyxa filosa.</title>
        <authorList>
            <person name="Glockner G."/>
            <person name="Hulsmann N."/>
            <person name="Schleicher M."/>
            <person name="Noegel A.A."/>
            <person name="Eichinger L."/>
            <person name="Gallinger C."/>
            <person name="Pawlowski J."/>
            <person name="Sierra R."/>
            <person name="Euteneuer U."/>
            <person name="Pillet L."/>
            <person name="Moustafa A."/>
            <person name="Platzer M."/>
            <person name="Groth M."/>
            <person name="Szafranski K."/>
            <person name="Schliwa M."/>
        </authorList>
    </citation>
    <scope>NUCLEOTIDE SEQUENCE [LARGE SCALE GENOMIC DNA]</scope>
</reference>
<evidence type="ECO:0000313" key="6">
    <source>
        <dbReference type="Proteomes" id="UP000023152"/>
    </source>
</evidence>
<dbReference type="PRINTS" id="PR00320">
    <property type="entry name" value="GPROTEINBRPT"/>
</dbReference>
<dbReference type="InterPro" id="IPR015943">
    <property type="entry name" value="WD40/YVTN_repeat-like_dom_sf"/>
</dbReference>
<proteinExistence type="predicted"/>
<feature type="repeat" description="WD" evidence="3">
    <location>
        <begin position="266"/>
        <end position="309"/>
    </location>
</feature>
<dbReference type="InterPro" id="IPR036322">
    <property type="entry name" value="WD40_repeat_dom_sf"/>
</dbReference>
<dbReference type="GO" id="GO:1990234">
    <property type="term" value="C:transferase complex"/>
    <property type="evidence" value="ECO:0007669"/>
    <property type="project" value="UniProtKB-ARBA"/>
</dbReference>
<keyword evidence="2" id="KW-0677">Repeat</keyword>
<feature type="repeat" description="WD" evidence="3">
    <location>
        <begin position="358"/>
        <end position="406"/>
    </location>
</feature>
<evidence type="ECO:0000256" key="3">
    <source>
        <dbReference type="PROSITE-ProRule" id="PRU00221"/>
    </source>
</evidence>
<keyword evidence="4" id="KW-0812">Transmembrane</keyword>
<organism evidence="5 6">
    <name type="scientific">Reticulomyxa filosa</name>
    <dbReference type="NCBI Taxonomy" id="46433"/>
    <lineage>
        <taxon>Eukaryota</taxon>
        <taxon>Sar</taxon>
        <taxon>Rhizaria</taxon>
        <taxon>Retaria</taxon>
        <taxon>Foraminifera</taxon>
        <taxon>Monothalamids</taxon>
        <taxon>Reticulomyxidae</taxon>
        <taxon>Reticulomyxa</taxon>
    </lineage>
</organism>
<accession>X6NJ12</accession>
<evidence type="ECO:0000313" key="5">
    <source>
        <dbReference type="EMBL" id="ETO25971.1"/>
    </source>
</evidence>
<feature type="repeat" description="WD" evidence="3">
    <location>
        <begin position="174"/>
        <end position="217"/>
    </location>
</feature>
<dbReference type="PROSITE" id="PS50082">
    <property type="entry name" value="WD_REPEATS_2"/>
    <property type="match status" value="5"/>
</dbReference>
<evidence type="ECO:0000256" key="1">
    <source>
        <dbReference type="ARBA" id="ARBA00022574"/>
    </source>
</evidence>
<evidence type="ECO:0000256" key="2">
    <source>
        <dbReference type="ARBA" id="ARBA00022737"/>
    </source>
</evidence>
<dbReference type="SMART" id="SM00320">
    <property type="entry name" value="WD40"/>
    <property type="match status" value="5"/>
</dbReference>
<dbReference type="InterPro" id="IPR001680">
    <property type="entry name" value="WD40_rpt"/>
</dbReference>
<dbReference type="PANTHER" id="PTHR22847">
    <property type="entry name" value="WD40 REPEAT PROTEIN"/>
    <property type="match status" value="1"/>
</dbReference>
<keyword evidence="4" id="KW-0472">Membrane</keyword>
<keyword evidence="6" id="KW-1185">Reference proteome</keyword>
<dbReference type="Proteomes" id="UP000023152">
    <property type="component" value="Unassembled WGS sequence"/>
</dbReference>
<dbReference type="PANTHER" id="PTHR22847:SF637">
    <property type="entry name" value="WD REPEAT DOMAIN 5B"/>
    <property type="match status" value="1"/>
</dbReference>
<dbReference type="PROSITE" id="PS00678">
    <property type="entry name" value="WD_REPEATS_1"/>
    <property type="match status" value="5"/>
</dbReference>
<name>X6NJ12_RETFI</name>
<feature type="transmembrane region" description="Helical" evidence="4">
    <location>
        <begin position="487"/>
        <end position="505"/>
    </location>
</feature>
<feature type="repeat" description="WD" evidence="3">
    <location>
        <begin position="407"/>
        <end position="458"/>
    </location>
</feature>
<dbReference type="SUPFAM" id="SSF50978">
    <property type="entry name" value="WD40 repeat-like"/>
    <property type="match status" value="1"/>
</dbReference>
<dbReference type="CDD" id="cd00200">
    <property type="entry name" value="WD40"/>
    <property type="match status" value="1"/>
</dbReference>
<gene>
    <name evidence="5" type="ORF">RFI_11164</name>
</gene>
<dbReference type="InterPro" id="IPR020472">
    <property type="entry name" value="WD40_PAC1"/>
</dbReference>
<dbReference type="Pfam" id="PF00400">
    <property type="entry name" value="WD40"/>
    <property type="match status" value="5"/>
</dbReference>
<keyword evidence="4" id="KW-1133">Transmembrane helix</keyword>
<comment type="caution">
    <text evidence="5">The sequence shown here is derived from an EMBL/GenBank/DDBJ whole genome shotgun (WGS) entry which is preliminary data.</text>
</comment>
<dbReference type="EMBL" id="ASPP01008169">
    <property type="protein sequence ID" value="ETO25971.1"/>
    <property type="molecule type" value="Genomic_DNA"/>
</dbReference>
<dbReference type="PROSITE" id="PS50294">
    <property type="entry name" value="WD_REPEATS_REGION"/>
    <property type="match status" value="4"/>
</dbReference>
<dbReference type="AlphaFoldDB" id="X6NJ12"/>
<protein>
    <submittedName>
        <fullName evidence="5">G-protein beta WD-40 repeats containing protein</fullName>
    </submittedName>
</protein>
<sequence>MTPKYTWMTEEKYYTKYRYLSIIERHDYHQIEYFGACNDCKFHVFVKEAYKEITVYCLTISTTFFHVKYLCKKDMESVLLCLLIGKKNSNILLNSVFHYQSVFDKNWSVYWAILFVVYDLLLKQLEEEDVQIIIQHWIRILNIKLGWIHDFDKLVVKYVMFLAVVNPDQVSKFYFGHTSVVFSIDYSTFDGSQFLCSASEDKTVCVWDIETNKQIQLFNGHSDCVNCVKFSPYHYYNNRRNVICSSSHDKTIRFWDIKDNQQFQIFNVYADGVCGIELSPFNCSRYLCSGSFDNTVRLWDIETSKSFTFSIGIQVLCGVWIFHPCKVITIKVIVLEWLVVMDIQFVLGHGIVPFLIVFEGHEYAVWSVKYGSNGLGNIGGVNTILSGSYDKSVRLWDIRSGQQIQAFYGHIDYVNAVEYSPFAVNNTEIGGSSNVICSGSWDNTIRFWDIRSNKELYVIKGDYREDSGILCLKFLGLKKKEKKEKTMVVVVLVCVTVHTMVLFVFGDDIILFDKIIFFFSCYFFKAF</sequence>